<feature type="transmembrane region" description="Helical" evidence="2">
    <location>
        <begin position="722"/>
        <end position="741"/>
    </location>
</feature>
<keyword evidence="3" id="KW-0378">Hydrolase</keyword>
<keyword evidence="2" id="KW-0472">Membrane</keyword>
<proteinExistence type="predicted"/>
<feature type="transmembrane region" description="Helical" evidence="2">
    <location>
        <begin position="1040"/>
        <end position="1061"/>
    </location>
</feature>
<protein>
    <submittedName>
        <fullName evidence="3">Calpain-type cysteine protease DEK1</fullName>
    </submittedName>
</protein>
<sequence length="1307" mass="142317">MNSLDFHSIRLELGSLLLFIQSDWNLGACLYGFRLLKSRVVVLFVSGTSRVFLICFGVHYWYFGHRISYAVVASVLLGAAVSQHLSVTDPLAARRDALQSTVIRLREGFRREDQNSSASSSEGCGSSVKRSSSADAGHLGNATVPCTGDGSTWNNIEVINSDKSIDSGRPSLALRSSSCRSVVQEPEVGSSYVDRYLEHNSSLVVCSSSGLESQGVMLKENGLDPMILALLQRSSLDADREHRDSNPPVTDSNDVEDVLPNHISFLEELRLQGLGKWLQRCRVMLHHVAGTPERAWLLFSLIFILETVVVAIFRPKTIKLLNATHQQFEFGIAVLLLSPVVCSILIFLRSLQAEDLSLTSKPRKESVNASIYVDSDVNIDPNGIMHSSLRYFGHCISYAVVASVLFGAAVSRHLSVTDPLAARRDTLQSTVILLREGFRRKDQNSSTSSSEGCGSSVKPSSSADAGHLGNATVPCTGDGSTWNNIEGINSDKSIDSGRPSLAPRSSSCRSVIQEPEVGSSYVDRNLEHNSSLVVCSSSGLESQGGDSSTSTSANQQILDLNLALAFQEKLSDPRITSMLKRKGRHTDRELANLLQDKGLDPNFAVMLKENGLDPMILTLLQRSGLDADREHRDSNPPVTDSNDVEDVLPNHSSFSEELRLQGLGKWLQRCRVMLHHVAGTPERAWLLFSLIFILETVAVAIFRPKTIKLLNATHQQFEFGIAVLLLSTVVCSIFAFLRSLQAEDLSMTSKPRKMLSVCTINFWVKFSTLLQYGFIAWTLSTCVGLLLSFLSKSSVLLGLSLTVPLMVACLSIAIPIWIRNGYQFWSSRAENAGRAGNHLTLGMKEVSVFPLGAIVSANPLDDLDYKGLKTKDWNSVTSPYASSVFLGWAMASAFALVVTGVLPIISWFATYRFSLSSAICIGIFAAVIVAFCDVSYFEIVGSRTYQIPTKADFLASLLPLICIPAVLSLGADKAFVGASVGYFSFLFLVAGRALTGVALPVYVYDAHADWGKNVSAAFLVLYGIALAIEGWGVVASLQIYSPFAGVAVSAITLVVAFGFAVSRPCLTLEMVEDAVHFLSKETMVQAIARSATKTRNALSGTYSAPQRSASSAALLVGDPTMMRDRGGNFVLPRADVMKLRDRLRNEELAAGYMREKEMEEQILMQRREEEGRDKERRKALLEKEERKWKEIEASLISSIPNAGNREAAAMAAATGLAGAVCILDDAPTTSGRQCGEIDPTVCQCKKISCSLAVMVQPESGPVCLFGTEFQKNICWEFLVAGSEQGIEAGQVGLRLITKTNKQTTVKE</sequence>
<feature type="compositionally biased region" description="Low complexity" evidence="1">
    <location>
        <begin position="116"/>
        <end position="133"/>
    </location>
</feature>
<dbReference type="EMBL" id="MLFT02000130">
    <property type="protein sequence ID" value="PHT29286.1"/>
    <property type="molecule type" value="Genomic_DNA"/>
</dbReference>
<feature type="compositionally biased region" description="Low complexity" evidence="1">
    <location>
        <begin position="445"/>
        <end position="462"/>
    </location>
</feature>
<feature type="transmembrane region" description="Helical" evidence="2">
    <location>
        <begin position="67"/>
        <end position="85"/>
    </location>
</feature>
<feature type="transmembrane region" description="Helical" evidence="2">
    <location>
        <begin position="951"/>
        <end position="970"/>
    </location>
</feature>
<dbReference type="STRING" id="33114.A0A2G2V8I4"/>
<feature type="transmembrane region" description="Helical" evidence="2">
    <location>
        <begin position="762"/>
        <end position="789"/>
    </location>
</feature>
<feature type="region of interest" description="Disordered" evidence="1">
    <location>
        <begin position="627"/>
        <end position="646"/>
    </location>
</feature>
<evidence type="ECO:0000256" key="2">
    <source>
        <dbReference type="SAM" id="Phobius"/>
    </source>
</evidence>
<dbReference type="PANTHER" id="PTHR31358:SF44">
    <property type="entry name" value="ASPARTATE CARBAMOYLTRANSFERASE, CHLOROPLASTIC"/>
    <property type="match status" value="1"/>
</dbReference>
<dbReference type="GO" id="GO:0008233">
    <property type="term" value="F:peptidase activity"/>
    <property type="evidence" value="ECO:0007669"/>
    <property type="project" value="UniProtKB-KW"/>
</dbReference>
<keyword evidence="2" id="KW-0812">Transmembrane</keyword>
<evidence type="ECO:0000313" key="3">
    <source>
        <dbReference type="EMBL" id="PHT29286.1"/>
    </source>
</evidence>
<feature type="transmembrane region" description="Helical" evidence="2">
    <location>
        <begin position="885"/>
        <end position="909"/>
    </location>
</feature>
<evidence type="ECO:0000313" key="4">
    <source>
        <dbReference type="Proteomes" id="UP000224567"/>
    </source>
</evidence>
<feature type="region of interest" description="Disordered" evidence="1">
    <location>
        <begin position="110"/>
        <end position="136"/>
    </location>
</feature>
<feature type="transmembrane region" description="Helical" evidence="2">
    <location>
        <begin position="295"/>
        <end position="313"/>
    </location>
</feature>
<comment type="caution">
    <text evidence="3">The sequence shown here is derived from an EMBL/GenBank/DDBJ whole genome shotgun (WGS) entry which is preliminary data.</text>
</comment>
<dbReference type="Proteomes" id="UP000224567">
    <property type="component" value="Unassembled WGS sequence"/>
</dbReference>
<keyword evidence="4" id="KW-1185">Reference proteome</keyword>
<feature type="region of interest" description="Disordered" evidence="1">
    <location>
        <begin position="442"/>
        <end position="470"/>
    </location>
</feature>
<feature type="transmembrane region" description="Helical" evidence="2">
    <location>
        <begin position="795"/>
        <end position="818"/>
    </location>
</feature>
<reference evidence="4" key="2">
    <citation type="journal article" date="2017" name="J. Anim. Genet.">
        <title>Multiple reference genome sequences of hot pepper reveal the massive evolution of plant disease resistance genes by retroduplication.</title>
        <authorList>
            <person name="Kim S."/>
            <person name="Park J."/>
            <person name="Yeom S.-I."/>
            <person name="Kim Y.-M."/>
            <person name="Seo E."/>
            <person name="Kim K.-T."/>
            <person name="Kim M.-S."/>
            <person name="Lee J.M."/>
            <person name="Cheong K."/>
            <person name="Shin H.-S."/>
            <person name="Kim S.-B."/>
            <person name="Han K."/>
            <person name="Lee J."/>
            <person name="Park M."/>
            <person name="Lee H.-A."/>
            <person name="Lee H.-Y."/>
            <person name="Lee Y."/>
            <person name="Oh S."/>
            <person name="Lee J.H."/>
            <person name="Choi E."/>
            <person name="Choi E."/>
            <person name="Lee S.E."/>
            <person name="Jeon J."/>
            <person name="Kim H."/>
            <person name="Choi G."/>
            <person name="Song H."/>
            <person name="Lee J."/>
            <person name="Lee S.-C."/>
            <person name="Kwon J.-K."/>
            <person name="Lee H.-Y."/>
            <person name="Koo N."/>
            <person name="Hong Y."/>
            <person name="Kim R.W."/>
            <person name="Kang W.-H."/>
            <person name="Huh J.H."/>
            <person name="Kang B.-C."/>
            <person name="Yang T.-J."/>
            <person name="Lee Y.-H."/>
            <person name="Bennetzen J.L."/>
            <person name="Choi D."/>
        </authorList>
    </citation>
    <scope>NUCLEOTIDE SEQUENCE [LARGE SCALE GENOMIC DNA]</scope>
    <source>
        <strain evidence="4">cv. PBC81</strain>
    </source>
</reference>
<feature type="transmembrane region" description="Helical" evidence="2">
    <location>
        <begin position="1016"/>
        <end position="1034"/>
    </location>
</feature>
<feature type="region of interest" description="Disordered" evidence="1">
    <location>
        <begin position="486"/>
        <end position="510"/>
    </location>
</feature>
<feature type="transmembrane region" description="Helical" evidence="2">
    <location>
        <begin position="915"/>
        <end position="939"/>
    </location>
</feature>
<dbReference type="OrthoDB" id="424753at2759"/>
<gene>
    <name evidence="3" type="ORF">CQW23_31158</name>
</gene>
<dbReference type="GO" id="GO:0006508">
    <property type="term" value="P:proteolysis"/>
    <property type="evidence" value="ECO:0007669"/>
    <property type="project" value="UniProtKB-KW"/>
</dbReference>
<feature type="transmembrane region" description="Helical" evidence="2">
    <location>
        <begin position="684"/>
        <end position="702"/>
    </location>
</feature>
<reference evidence="3 4" key="1">
    <citation type="journal article" date="2017" name="Genome Biol.">
        <title>New reference genome sequences of hot pepper reveal the massive evolution of plant disease-resistance genes by retroduplication.</title>
        <authorList>
            <person name="Kim S."/>
            <person name="Park J."/>
            <person name="Yeom S.I."/>
            <person name="Kim Y.M."/>
            <person name="Seo E."/>
            <person name="Kim K.T."/>
            <person name="Kim M.S."/>
            <person name="Lee J.M."/>
            <person name="Cheong K."/>
            <person name="Shin H.S."/>
            <person name="Kim S.B."/>
            <person name="Han K."/>
            <person name="Lee J."/>
            <person name="Park M."/>
            <person name="Lee H.A."/>
            <person name="Lee H.Y."/>
            <person name="Lee Y."/>
            <person name="Oh S."/>
            <person name="Lee J.H."/>
            <person name="Choi E."/>
            <person name="Choi E."/>
            <person name="Lee S.E."/>
            <person name="Jeon J."/>
            <person name="Kim H."/>
            <person name="Choi G."/>
            <person name="Song H."/>
            <person name="Lee J."/>
            <person name="Lee S.C."/>
            <person name="Kwon J.K."/>
            <person name="Lee H.Y."/>
            <person name="Koo N."/>
            <person name="Hong Y."/>
            <person name="Kim R.W."/>
            <person name="Kang W.H."/>
            <person name="Huh J.H."/>
            <person name="Kang B.C."/>
            <person name="Yang T.J."/>
            <person name="Lee Y.H."/>
            <person name="Bennetzen J.L."/>
            <person name="Choi D."/>
        </authorList>
    </citation>
    <scope>NUCLEOTIDE SEQUENCE [LARGE SCALE GENOMIC DNA]</scope>
    <source>
        <strain evidence="4">cv. PBC81</strain>
    </source>
</reference>
<name>A0A2G2V8I4_CAPBA</name>
<dbReference type="GO" id="GO:0008017">
    <property type="term" value="F:microtubule binding"/>
    <property type="evidence" value="ECO:0007669"/>
    <property type="project" value="InterPro"/>
</dbReference>
<feature type="transmembrane region" description="Helical" evidence="2">
    <location>
        <begin position="40"/>
        <end position="61"/>
    </location>
</feature>
<feature type="transmembrane region" description="Helical" evidence="2">
    <location>
        <begin position="982"/>
        <end position="1004"/>
    </location>
</feature>
<keyword evidence="3" id="KW-0645">Protease</keyword>
<keyword evidence="2" id="KW-1133">Transmembrane helix</keyword>
<dbReference type="InterPro" id="IPR044833">
    <property type="entry name" value="WDL5/6"/>
</dbReference>
<feature type="transmembrane region" description="Helical" evidence="2">
    <location>
        <begin position="328"/>
        <end position="348"/>
    </location>
</feature>
<evidence type="ECO:0000256" key="1">
    <source>
        <dbReference type="SAM" id="MobiDB-lite"/>
    </source>
</evidence>
<accession>A0A2G2V8I4</accession>
<organism evidence="3 4">
    <name type="scientific">Capsicum baccatum</name>
    <name type="common">Peruvian pepper</name>
    <dbReference type="NCBI Taxonomy" id="33114"/>
    <lineage>
        <taxon>Eukaryota</taxon>
        <taxon>Viridiplantae</taxon>
        <taxon>Streptophyta</taxon>
        <taxon>Embryophyta</taxon>
        <taxon>Tracheophyta</taxon>
        <taxon>Spermatophyta</taxon>
        <taxon>Magnoliopsida</taxon>
        <taxon>eudicotyledons</taxon>
        <taxon>Gunneridae</taxon>
        <taxon>Pentapetalae</taxon>
        <taxon>asterids</taxon>
        <taxon>lamiids</taxon>
        <taxon>Solanales</taxon>
        <taxon>Solanaceae</taxon>
        <taxon>Solanoideae</taxon>
        <taxon>Capsiceae</taxon>
        <taxon>Capsicum</taxon>
    </lineage>
</organism>
<dbReference type="PANTHER" id="PTHR31358">
    <property type="entry name" value="PROTEIN WVD2-LIKE 4"/>
    <property type="match status" value="1"/>
</dbReference>